<evidence type="ECO:0000256" key="6">
    <source>
        <dbReference type="ARBA" id="ARBA00023136"/>
    </source>
</evidence>
<evidence type="ECO:0000256" key="8">
    <source>
        <dbReference type="ARBA" id="ARBA00023180"/>
    </source>
</evidence>
<name>A0ABN8P098_9CNID</name>
<keyword evidence="6 11" id="KW-0472">Membrane</keyword>
<dbReference type="InterPro" id="IPR017452">
    <property type="entry name" value="GPCR_Rhodpsn_7TM"/>
</dbReference>
<evidence type="ECO:0000256" key="9">
    <source>
        <dbReference type="ARBA" id="ARBA00023224"/>
    </source>
</evidence>
<evidence type="ECO:0000256" key="1">
    <source>
        <dbReference type="ARBA" id="ARBA00004651"/>
    </source>
</evidence>
<sequence>MASAEGLHLTLVFFNAFLSFTAIVLNIITMQALRKTSSLPKTLKTLLLSLAVSDLGVGLLVQPLYVAILVMEIKQNTNSTAYHTIKKALLIQGRTLVFASHFGVFGLAVDRFLAIQLHLRYQELVTHKRVVAVVISVWVFSASISILRKLYDIDIMRTVILVVCVVTAGLLYCKIYASVRHHTNQIHALQVQQATQNEDMTNAARLKKSSLATFYIYFVYLVCYLPFSCLLFARTVNGETPLLSHLWYITLTLVFLNSSLNPLIYCWKMRHIRQTFNVLQATLGTCVYNKVETFVRDPVLNSNVFTTYSYHLSGRGVRLIIVTSVLSKKTHFATSSRIRQSNKRSGTRLKTESETGDRRFFFLSPHTPERVCVTGALRARKTLTPRFSDFFTNSEKKTDCSAVYIGLVFDVIVGFSYKPSLNSFFVYDFVLAIDCNQLLDSLIPLAVFILVKSTSKTSERFKSLLLSLCISDRGVGFLMQPLYVAYLTMEITKNSTKTDNIIAYWAVVKAYAIPHSLLVFASFFGVFAITVDRFLAIHLHNLRYPKLVTHKRIVAVVISCWVFSVIACFWYESISVFPVMSVVCIITTGLLYCKICAAVRHHTNQIRAQQVPDQVAQNGDMANIMPQG</sequence>
<comment type="caution">
    <text evidence="13">The sequence shown here is derived from an EMBL/GenBank/DDBJ whole genome shotgun (WGS) entry which is preliminary data.</text>
</comment>
<feature type="transmembrane region" description="Helical" evidence="11">
    <location>
        <begin position="429"/>
        <end position="451"/>
    </location>
</feature>
<comment type="similarity">
    <text evidence="10">Belongs to the G-protein coupled receptor 1 family.</text>
</comment>
<evidence type="ECO:0000256" key="2">
    <source>
        <dbReference type="ARBA" id="ARBA00022475"/>
    </source>
</evidence>
<keyword evidence="8" id="KW-0325">Glycoprotein</keyword>
<organism evidence="13 14">
    <name type="scientific">Porites lobata</name>
    <dbReference type="NCBI Taxonomy" id="104759"/>
    <lineage>
        <taxon>Eukaryota</taxon>
        <taxon>Metazoa</taxon>
        <taxon>Cnidaria</taxon>
        <taxon>Anthozoa</taxon>
        <taxon>Hexacorallia</taxon>
        <taxon>Scleractinia</taxon>
        <taxon>Fungiina</taxon>
        <taxon>Poritidae</taxon>
        <taxon>Porites</taxon>
    </lineage>
</organism>
<feature type="domain" description="G-protein coupled receptors family 1 profile" evidence="12">
    <location>
        <begin position="442"/>
        <end position="566"/>
    </location>
</feature>
<reference evidence="13 14" key="1">
    <citation type="submission" date="2022-05" db="EMBL/GenBank/DDBJ databases">
        <authorList>
            <consortium name="Genoscope - CEA"/>
            <person name="William W."/>
        </authorList>
    </citation>
    <scope>NUCLEOTIDE SEQUENCE [LARGE SCALE GENOMIC DNA]</scope>
</reference>
<evidence type="ECO:0000313" key="14">
    <source>
        <dbReference type="Proteomes" id="UP001159405"/>
    </source>
</evidence>
<dbReference type="SUPFAM" id="SSF81321">
    <property type="entry name" value="Family A G protein-coupled receptor-like"/>
    <property type="match status" value="2"/>
</dbReference>
<keyword evidence="3 10" id="KW-0812">Transmembrane</keyword>
<evidence type="ECO:0000256" key="5">
    <source>
        <dbReference type="ARBA" id="ARBA00023040"/>
    </source>
</evidence>
<evidence type="ECO:0000259" key="12">
    <source>
        <dbReference type="PROSITE" id="PS50262"/>
    </source>
</evidence>
<dbReference type="CDD" id="cd00637">
    <property type="entry name" value="7tm_classA_rhodopsin-like"/>
    <property type="match status" value="2"/>
</dbReference>
<feature type="transmembrane region" description="Helical" evidence="11">
    <location>
        <begin position="45"/>
        <end position="68"/>
    </location>
</feature>
<evidence type="ECO:0000256" key="4">
    <source>
        <dbReference type="ARBA" id="ARBA00022989"/>
    </source>
</evidence>
<keyword evidence="7 10" id="KW-0675">Receptor</keyword>
<evidence type="ECO:0000313" key="13">
    <source>
        <dbReference type="EMBL" id="CAH3127956.1"/>
    </source>
</evidence>
<comment type="subcellular location">
    <subcellularLocation>
        <location evidence="1">Cell membrane</location>
        <topology evidence="1">Multi-pass membrane protein</topology>
    </subcellularLocation>
</comment>
<feature type="transmembrane region" description="Helical" evidence="11">
    <location>
        <begin position="245"/>
        <end position="267"/>
    </location>
</feature>
<feature type="transmembrane region" description="Helical" evidence="11">
    <location>
        <begin position="503"/>
        <end position="531"/>
    </location>
</feature>
<feature type="domain" description="G-protein coupled receptors family 1 profile" evidence="12">
    <location>
        <begin position="25"/>
        <end position="265"/>
    </location>
</feature>
<dbReference type="PROSITE" id="PS00237">
    <property type="entry name" value="G_PROTEIN_RECEP_F1_1"/>
    <property type="match status" value="1"/>
</dbReference>
<gene>
    <name evidence="13" type="ORF">PLOB_00033288</name>
</gene>
<keyword evidence="4 11" id="KW-1133">Transmembrane helix</keyword>
<protein>
    <recommendedName>
        <fullName evidence="12">G-protein coupled receptors family 1 profile domain-containing protein</fullName>
    </recommendedName>
</protein>
<keyword evidence="14" id="KW-1185">Reference proteome</keyword>
<dbReference type="Pfam" id="PF00001">
    <property type="entry name" value="7tm_1"/>
    <property type="match status" value="3"/>
</dbReference>
<feature type="transmembrane region" description="Helical" evidence="11">
    <location>
        <begin position="159"/>
        <end position="177"/>
    </location>
</feature>
<keyword evidence="5 10" id="KW-0297">G-protein coupled receptor</keyword>
<evidence type="ECO:0000256" key="11">
    <source>
        <dbReference type="SAM" id="Phobius"/>
    </source>
</evidence>
<dbReference type="PRINTS" id="PR00237">
    <property type="entry name" value="GPCRRHODOPSN"/>
</dbReference>
<feature type="transmembrane region" description="Helical" evidence="11">
    <location>
        <begin position="130"/>
        <end position="147"/>
    </location>
</feature>
<feature type="transmembrane region" description="Helical" evidence="11">
    <location>
        <begin position="214"/>
        <end position="233"/>
    </location>
</feature>
<feature type="transmembrane region" description="Helical" evidence="11">
    <location>
        <begin position="577"/>
        <end position="597"/>
    </location>
</feature>
<dbReference type="Gene3D" id="1.20.1070.10">
    <property type="entry name" value="Rhodopsin 7-helix transmembrane proteins"/>
    <property type="match status" value="2"/>
</dbReference>
<dbReference type="PANTHER" id="PTHR24246">
    <property type="entry name" value="OLFACTORY RECEPTOR AND ADENOSINE RECEPTOR"/>
    <property type="match status" value="1"/>
</dbReference>
<dbReference type="PANTHER" id="PTHR24246:SF27">
    <property type="entry name" value="ADENOSINE RECEPTOR, ISOFORM A"/>
    <property type="match status" value="1"/>
</dbReference>
<accession>A0ABN8P098</accession>
<evidence type="ECO:0000256" key="7">
    <source>
        <dbReference type="ARBA" id="ARBA00023170"/>
    </source>
</evidence>
<dbReference type="InterPro" id="IPR000276">
    <property type="entry name" value="GPCR_Rhodpsn"/>
</dbReference>
<dbReference type="EMBL" id="CALNXK010000044">
    <property type="protein sequence ID" value="CAH3127956.1"/>
    <property type="molecule type" value="Genomic_DNA"/>
</dbReference>
<evidence type="ECO:0000256" key="3">
    <source>
        <dbReference type="ARBA" id="ARBA00022692"/>
    </source>
</evidence>
<keyword evidence="2" id="KW-1003">Cell membrane</keyword>
<feature type="transmembrane region" description="Helical" evidence="11">
    <location>
        <begin position="463"/>
        <end position="483"/>
    </location>
</feature>
<proteinExistence type="inferred from homology"/>
<keyword evidence="9 10" id="KW-0807">Transducer</keyword>
<feature type="transmembrane region" description="Helical" evidence="11">
    <location>
        <begin position="12"/>
        <end position="33"/>
    </location>
</feature>
<feature type="transmembrane region" description="Helical" evidence="11">
    <location>
        <begin position="400"/>
        <end position="417"/>
    </location>
</feature>
<evidence type="ECO:0000256" key="10">
    <source>
        <dbReference type="RuleBase" id="RU000688"/>
    </source>
</evidence>
<feature type="transmembrane region" description="Helical" evidence="11">
    <location>
        <begin position="88"/>
        <end position="109"/>
    </location>
</feature>
<feature type="transmembrane region" description="Helical" evidence="11">
    <location>
        <begin position="552"/>
        <end position="571"/>
    </location>
</feature>
<dbReference type="PROSITE" id="PS50262">
    <property type="entry name" value="G_PROTEIN_RECEP_F1_2"/>
    <property type="match status" value="2"/>
</dbReference>
<dbReference type="Proteomes" id="UP001159405">
    <property type="component" value="Unassembled WGS sequence"/>
</dbReference>